<dbReference type="GeneID" id="100209084"/>
<feature type="domain" description="Homeobox" evidence="9">
    <location>
        <begin position="92"/>
        <end position="152"/>
    </location>
</feature>
<evidence type="ECO:0000313" key="11">
    <source>
        <dbReference type="RefSeq" id="XP_065655724.1"/>
    </source>
</evidence>
<gene>
    <name evidence="11" type="primary">LOC100209084</name>
</gene>
<keyword evidence="2" id="KW-0217">Developmental protein</keyword>
<evidence type="ECO:0000256" key="5">
    <source>
        <dbReference type="ARBA" id="ARBA00023242"/>
    </source>
</evidence>
<sequence>MYLPGTISRQFERHFLKTFFWSLLVLQRNSSGRLLKQKQKNMARNYSGEFSNMGWSSPYNGVPSYSSMPSGFPYHTNVNMHYPLTPSCGFPRKQRRERTTFTKSQLEILEELFLKTHYPDIFMREEAARKINLPESRVQVWFKNRRAKHRQKAKQDKTQKKTSNSISSENSDIKPDNSPAPSLSPKTSVPSPESPCYKSNNNASTSSTSSPINSIWRPAKSTSLYDNTHSRNYPTSPILSPCANNSVPYNPPSYLSQQPYIRSTHHYPSYVNINSNGPAGSEHSSHSSNGIIDFPPHYQNQMHSSTPWGYATM</sequence>
<keyword evidence="10" id="KW-1185">Reference proteome</keyword>
<dbReference type="SMART" id="SM00389">
    <property type="entry name" value="HOX"/>
    <property type="match status" value="1"/>
</dbReference>
<dbReference type="SUPFAM" id="SSF46689">
    <property type="entry name" value="Homeodomain-like"/>
    <property type="match status" value="1"/>
</dbReference>
<feature type="DNA-binding region" description="Homeobox" evidence="6">
    <location>
        <begin position="94"/>
        <end position="153"/>
    </location>
</feature>
<evidence type="ECO:0000256" key="6">
    <source>
        <dbReference type="PROSITE-ProRule" id="PRU00108"/>
    </source>
</evidence>
<evidence type="ECO:0000256" key="4">
    <source>
        <dbReference type="ARBA" id="ARBA00023155"/>
    </source>
</evidence>
<feature type="compositionally biased region" description="Basic residues" evidence="8">
    <location>
        <begin position="143"/>
        <end position="152"/>
    </location>
</feature>
<name>A0ABM4C2E5_HYDVU</name>
<keyword evidence="5 6" id="KW-0539">Nucleus</keyword>
<proteinExistence type="predicted"/>
<evidence type="ECO:0000256" key="7">
    <source>
        <dbReference type="RuleBase" id="RU000682"/>
    </source>
</evidence>
<evidence type="ECO:0000259" key="9">
    <source>
        <dbReference type="PROSITE" id="PS50071"/>
    </source>
</evidence>
<keyword evidence="3 6" id="KW-0238">DNA-binding</keyword>
<dbReference type="Pfam" id="PF00046">
    <property type="entry name" value="Homeodomain"/>
    <property type="match status" value="1"/>
</dbReference>
<dbReference type="RefSeq" id="XP_065655724.1">
    <property type="nucleotide sequence ID" value="XM_065799652.1"/>
</dbReference>
<protein>
    <submittedName>
        <fullName evidence="11">Homeobox protein otx5 isoform X2</fullName>
    </submittedName>
</protein>
<evidence type="ECO:0000256" key="2">
    <source>
        <dbReference type="ARBA" id="ARBA00022473"/>
    </source>
</evidence>
<feature type="region of interest" description="Disordered" evidence="8">
    <location>
        <begin position="273"/>
        <end position="293"/>
    </location>
</feature>
<dbReference type="Proteomes" id="UP001652625">
    <property type="component" value="Chromosome 06"/>
</dbReference>
<dbReference type="GO" id="GO:0003677">
    <property type="term" value="F:DNA binding"/>
    <property type="evidence" value="ECO:0007669"/>
    <property type="project" value="UniProtKB-KW"/>
</dbReference>
<dbReference type="PROSITE" id="PS50071">
    <property type="entry name" value="HOMEOBOX_2"/>
    <property type="match status" value="1"/>
</dbReference>
<feature type="compositionally biased region" description="Polar residues" evidence="8">
    <location>
        <begin position="179"/>
        <end position="191"/>
    </location>
</feature>
<dbReference type="CDD" id="cd00086">
    <property type="entry name" value="homeodomain"/>
    <property type="match status" value="1"/>
</dbReference>
<organism evidence="10 11">
    <name type="scientific">Hydra vulgaris</name>
    <name type="common">Hydra</name>
    <name type="synonym">Hydra attenuata</name>
    <dbReference type="NCBI Taxonomy" id="6087"/>
    <lineage>
        <taxon>Eukaryota</taxon>
        <taxon>Metazoa</taxon>
        <taxon>Cnidaria</taxon>
        <taxon>Hydrozoa</taxon>
        <taxon>Hydroidolina</taxon>
        <taxon>Anthoathecata</taxon>
        <taxon>Aplanulata</taxon>
        <taxon>Hydridae</taxon>
        <taxon>Hydra</taxon>
    </lineage>
</organism>
<keyword evidence="4 6" id="KW-0371">Homeobox</keyword>
<evidence type="ECO:0000256" key="3">
    <source>
        <dbReference type="ARBA" id="ARBA00023125"/>
    </source>
</evidence>
<feature type="compositionally biased region" description="Low complexity" evidence="8">
    <location>
        <begin position="199"/>
        <end position="215"/>
    </location>
</feature>
<dbReference type="InterPro" id="IPR009057">
    <property type="entry name" value="Homeodomain-like_sf"/>
</dbReference>
<evidence type="ECO:0000256" key="1">
    <source>
        <dbReference type="ARBA" id="ARBA00004123"/>
    </source>
</evidence>
<feature type="region of interest" description="Disordered" evidence="8">
    <location>
        <begin position="142"/>
        <end position="215"/>
    </location>
</feature>
<evidence type="ECO:0000313" key="10">
    <source>
        <dbReference type="Proteomes" id="UP001652625"/>
    </source>
</evidence>
<evidence type="ECO:0000256" key="8">
    <source>
        <dbReference type="SAM" id="MobiDB-lite"/>
    </source>
</evidence>
<dbReference type="Gene3D" id="1.10.10.60">
    <property type="entry name" value="Homeodomain-like"/>
    <property type="match status" value="1"/>
</dbReference>
<dbReference type="InterPro" id="IPR001356">
    <property type="entry name" value="HD"/>
</dbReference>
<reference evidence="11" key="1">
    <citation type="submission" date="2025-08" db="UniProtKB">
        <authorList>
            <consortium name="RefSeq"/>
        </authorList>
    </citation>
    <scope>IDENTIFICATION</scope>
</reference>
<dbReference type="PANTHER" id="PTHR45793:SF5">
    <property type="entry name" value="HOMEOTIC PROTEIN OCELLILESS"/>
    <property type="match status" value="1"/>
</dbReference>
<accession>A0ABM4C2E5</accession>
<comment type="subcellular location">
    <subcellularLocation>
        <location evidence="1 6 7">Nucleus</location>
    </subcellularLocation>
</comment>
<dbReference type="PANTHER" id="PTHR45793">
    <property type="entry name" value="HOMEOBOX PROTEIN"/>
    <property type="match status" value="1"/>
</dbReference>